<protein>
    <submittedName>
        <fullName evidence="1">Uncharacterized protein</fullName>
    </submittedName>
</protein>
<reference evidence="1" key="1">
    <citation type="submission" date="2024-09" db="EMBL/GenBank/DDBJ databases">
        <title>Black Yeasts Isolated from many extreme environments.</title>
        <authorList>
            <person name="Coleine C."/>
            <person name="Stajich J.E."/>
            <person name="Selbmann L."/>
        </authorList>
    </citation>
    <scope>NUCLEOTIDE SEQUENCE</scope>
    <source>
        <strain evidence="1">CCFEE 5737</strain>
    </source>
</reference>
<dbReference type="EMBL" id="JAWDJW010006918">
    <property type="protein sequence ID" value="KAK3063275.1"/>
    <property type="molecule type" value="Genomic_DNA"/>
</dbReference>
<organism evidence="1 2">
    <name type="scientific">Coniosporium uncinatum</name>
    <dbReference type="NCBI Taxonomy" id="93489"/>
    <lineage>
        <taxon>Eukaryota</taxon>
        <taxon>Fungi</taxon>
        <taxon>Dikarya</taxon>
        <taxon>Ascomycota</taxon>
        <taxon>Pezizomycotina</taxon>
        <taxon>Dothideomycetes</taxon>
        <taxon>Dothideomycetes incertae sedis</taxon>
        <taxon>Coniosporium</taxon>
    </lineage>
</organism>
<gene>
    <name evidence="1" type="ORF">LTS18_001723</name>
</gene>
<keyword evidence="2" id="KW-1185">Reference proteome</keyword>
<sequence>QPPVPTAQDIAKAMWNGEKVPGMAQGQGQSQGSALASGSMRSGMPNAEQGAYGQGEKADATLGRSSTERRSKRGFFGMGKRRGDGAEGPILEDQPTSSPVVRISTADQERPMSPMGTPTRPGRLQKRTSSARPNPNPPPPRPNANQRPSSRRVLSDSWPLPPPIPPSATENAPVRPVSSDGVNMPRTMRGKGAPGPPNGLRPGLGKRNSTMETRYTSNMAMADEAAGGKAGKKKKFSMLRRAFGLKD</sequence>
<proteinExistence type="predicted"/>
<dbReference type="Proteomes" id="UP001186974">
    <property type="component" value="Unassembled WGS sequence"/>
</dbReference>
<name>A0ACC3D830_9PEZI</name>
<comment type="caution">
    <text evidence="1">The sequence shown here is derived from an EMBL/GenBank/DDBJ whole genome shotgun (WGS) entry which is preliminary data.</text>
</comment>
<accession>A0ACC3D830</accession>
<evidence type="ECO:0000313" key="1">
    <source>
        <dbReference type="EMBL" id="KAK3063275.1"/>
    </source>
</evidence>
<feature type="non-terminal residue" evidence="1">
    <location>
        <position position="1"/>
    </location>
</feature>
<evidence type="ECO:0000313" key="2">
    <source>
        <dbReference type="Proteomes" id="UP001186974"/>
    </source>
</evidence>